<dbReference type="EMBL" id="CVQH01000001">
    <property type="protein sequence ID" value="CRJ80667.1"/>
    <property type="molecule type" value="Genomic_DNA"/>
</dbReference>
<evidence type="ECO:0000313" key="4">
    <source>
        <dbReference type="Proteomes" id="UP000045706"/>
    </source>
</evidence>
<gene>
    <name evidence="1" type="ORF">BN1708_000334</name>
    <name evidence="2" type="ORF">BN1723_006170</name>
</gene>
<feature type="non-terminal residue" evidence="1">
    <location>
        <position position="141"/>
    </location>
</feature>
<reference evidence="3 4" key="1">
    <citation type="submission" date="2015-05" db="EMBL/GenBank/DDBJ databases">
        <authorList>
            <person name="Fogelqvist Johan"/>
        </authorList>
    </citation>
    <scope>NUCLEOTIDE SEQUENCE [LARGE SCALE GENOMIC DNA]</scope>
    <source>
        <strain evidence="1">VL1</strain>
        <strain evidence="2">VL2</strain>
    </source>
</reference>
<dbReference type="Proteomes" id="UP000044602">
    <property type="component" value="Unassembled WGS sequence"/>
</dbReference>
<evidence type="ECO:0000313" key="2">
    <source>
        <dbReference type="EMBL" id="CRK44518.1"/>
    </source>
</evidence>
<organism evidence="1 3">
    <name type="scientific">Verticillium longisporum</name>
    <name type="common">Verticillium dahliae var. longisporum</name>
    <dbReference type="NCBI Taxonomy" id="100787"/>
    <lineage>
        <taxon>Eukaryota</taxon>
        <taxon>Fungi</taxon>
        <taxon>Dikarya</taxon>
        <taxon>Ascomycota</taxon>
        <taxon>Pezizomycotina</taxon>
        <taxon>Sordariomycetes</taxon>
        <taxon>Hypocreomycetidae</taxon>
        <taxon>Glomerellales</taxon>
        <taxon>Plectosphaerellaceae</taxon>
        <taxon>Verticillium</taxon>
    </lineage>
</organism>
<evidence type="ECO:0000313" key="3">
    <source>
        <dbReference type="Proteomes" id="UP000044602"/>
    </source>
</evidence>
<accession>A0A0G4KE29</accession>
<dbReference type="Gene3D" id="2.120.10.30">
    <property type="entry name" value="TolB, C-terminal domain"/>
    <property type="match status" value="1"/>
</dbReference>
<proteinExistence type="predicted"/>
<evidence type="ECO:0000313" key="1">
    <source>
        <dbReference type="EMBL" id="CRJ80667.1"/>
    </source>
</evidence>
<keyword evidence="3" id="KW-1185">Reference proteome</keyword>
<protein>
    <recommendedName>
        <fullName evidence="5">SMP-30/Gluconolactonase/LRE-like region domain-containing protein</fullName>
    </recommendedName>
</protein>
<name>A0A0G4KE29_VERLO</name>
<dbReference type="PANTHER" id="PTHR42060:SF1">
    <property type="entry name" value="NHL REPEAT-CONTAINING PROTEIN"/>
    <property type="match status" value="1"/>
</dbReference>
<dbReference type="SUPFAM" id="SSF63829">
    <property type="entry name" value="Calcium-dependent phosphotriesterase"/>
    <property type="match status" value="1"/>
</dbReference>
<dbReference type="InterPro" id="IPR011042">
    <property type="entry name" value="6-blade_b-propeller_TolB-like"/>
</dbReference>
<dbReference type="AlphaFoldDB" id="A0A0G4KE29"/>
<dbReference type="EMBL" id="CVQI01034051">
    <property type="protein sequence ID" value="CRK44518.1"/>
    <property type="molecule type" value="Genomic_DNA"/>
</dbReference>
<dbReference type="InterPro" id="IPR052998">
    <property type="entry name" value="Hetero-Diels-Alderase-like"/>
</dbReference>
<sequence length="141" mass="14361">MVIVPGGLAVGANGIHVCGNTLFYASLDQGLFASIPISLADGTPPGPVDIIVNSTLLGADDFTLPRDGTKAWVAGNGNNVIKEIGMFNKTSTLTANSALLSSTSSVALGRTCSDWDNLYISGASNIHGSPNARVSKATGLQ</sequence>
<dbReference type="PANTHER" id="PTHR42060">
    <property type="entry name" value="NHL REPEAT-CONTAINING PROTEIN-RELATED"/>
    <property type="match status" value="1"/>
</dbReference>
<dbReference type="Proteomes" id="UP000045706">
    <property type="component" value="Unassembled WGS sequence"/>
</dbReference>
<evidence type="ECO:0008006" key="5">
    <source>
        <dbReference type="Google" id="ProtNLM"/>
    </source>
</evidence>